<feature type="domain" description="Rho termination factor-like N-terminal" evidence="2">
    <location>
        <begin position="128"/>
        <end position="170"/>
    </location>
</feature>
<feature type="compositionally biased region" description="Acidic residues" evidence="1">
    <location>
        <begin position="175"/>
        <end position="195"/>
    </location>
</feature>
<protein>
    <recommendedName>
        <fullName evidence="2">Rho termination factor-like N-terminal domain-containing protein</fullName>
    </recommendedName>
</protein>
<evidence type="ECO:0000313" key="4">
    <source>
        <dbReference type="Proteomes" id="UP000295351"/>
    </source>
</evidence>
<dbReference type="Proteomes" id="UP000295351">
    <property type="component" value="Unassembled WGS sequence"/>
</dbReference>
<evidence type="ECO:0000313" key="3">
    <source>
        <dbReference type="EMBL" id="TCN28585.1"/>
    </source>
</evidence>
<dbReference type="AlphaFoldDB" id="A0A4R2BPA0"/>
<keyword evidence="4" id="KW-1185">Reference proteome</keyword>
<dbReference type="SMART" id="SM00959">
    <property type="entry name" value="Rho_N"/>
    <property type="match status" value="1"/>
</dbReference>
<dbReference type="GO" id="GO:0006353">
    <property type="term" value="P:DNA-templated transcription termination"/>
    <property type="evidence" value="ECO:0007669"/>
    <property type="project" value="InterPro"/>
</dbReference>
<gene>
    <name evidence="3" type="ORF">EV665_1931</name>
</gene>
<evidence type="ECO:0000259" key="2">
    <source>
        <dbReference type="SMART" id="SM00959"/>
    </source>
</evidence>
<accession>A0A4R2BPA0</accession>
<sequence>MQTANVMLAIGGDAKNTVPKYGVTAAEVAVLRYIHGEDAVFDIEVTGSVERTHRQEIGRLTEVYGRQEGERRVSPAVADLYPGAAARVFETFDELEIPDDLYAAAGRKVAAPVKPKKEAPAPAADDDGLDAMKVKELQALAGAEGVDLTGVTKKDDIIEAIRLYRAAQSTPAGGDGDEDGVGDDDGVGEMNDEFSGENNLFK</sequence>
<feature type="region of interest" description="Disordered" evidence="1">
    <location>
        <begin position="169"/>
        <end position="202"/>
    </location>
</feature>
<comment type="caution">
    <text evidence="3">The sequence shown here is derived from an EMBL/GenBank/DDBJ whole genome shotgun (WGS) entry which is preliminary data.</text>
</comment>
<reference evidence="3 4" key="1">
    <citation type="submission" date="2019-03" db="EMBL/GenBank/DDBJ databases">
        <title>Genomic Encyclopedia of Type Strains, Phase IV (KMG-IV): sequencing the most valuable type-strain genomes for metagenomic binning, comparative biology and taxonomic classification.</title>
        <authorList>
            <person name="Goeker M."/>
        </authorList>
    </citation>
    <scope>NUCLEOTIDE SEQUENCE [LARGE SCALE GENOMIC DNA]</scope>
    <source>
        <strain evidence="3 4">DSM 18401</strain>
    </source>
</reference>
<dbReference type="RefSeq" id="WP_133037278.1">
    <property type="nucleotide sequence ID" value="NZ_BAABEI010000012.1"/>
</dbReference>
<evidence type="ECO:0000256" key="1">
    <source>
        <dbReference type="SAM" id="MobiDB-lite"/>
    </source>
</evidence>
<dbReference type="InterPro" id="IPR011112">
    <property type="entry name" value="Rho-like_N"/>
</dbReference>
<proteinExistence type="predicted"/>
<dbReference type="EMBL" id="SLVX01000093">
    <property type="protein sequence ID" value="TCN28585.1"/>
    <property type="molecule type" value="Genomic_DNA"/>
</dbReference>
<organism evidence="3 4">
    <name type="scientific">Shinella granuli</name>
    <dbReference type="NCBI Taxonomy" id="323621"/>
    <lineage>
        <taxon>Bacteria</taxon>
        <taxon>Pseudomonadati</taxon>
        <taxon>Pseudomonadota</taxon>
        <taxon>Alphaproteobacteria</taxon>
        <taxon>Hyphomicrobiales</taxon>
        <taxon>Rhizobiaceae</taxon>
        <taxon>Shinella</taxon>
    </lineage>
</organism>
<name>A0A4R2BPA0_SHIGR</name>